<dbReference type="STRING" id="80878.RP29_18395"/>
<dbReference type="EMBL" id="JXYQ01000073">
    <property type="protein sequence ID" value="KJA09055.1"/>
    <property type="molecule type" value="Genomic_DNA"/>
</dbReference>
<sequence length="76" mass="8487">MTRVEPSTKLFDPARTFRYTNAANTDISKRFKAMQAKAKADAKARELAAVDSRQQCLDIEAPTVLQLPHRGRRGAV</sequence>
<dbReference type="PATRIC" id="fig|80878.5.peg.3643"/>
<evidence type="ECO:0000313" key="1">
    <source>
        <dbReference type="EMBL" id="KJA09055.1"/>
    </source>
</evidence>
<keyword evidence="2" id="KW-1185">Reference proteome</keyword>
<organism evidence="1 2">
    <name type="scientific">Acidovorax temperans</name>
    <dbReference type="NCBI Taxonomy" id="80878"/>
    <lineage>
        <taxon>Bacteria</taxon>
        <taxon>Pseudomonadati</taxon>
        <taxon>Pseudomonadota</taxon>
        <taxon>Betaproteobacteria</taxon>
        <taxon>Burkholderiales</taxon>
        <taxon>Comamonadaceae</taxon>
        <taxon>Acidovorax</taxon>
    </lineage>
</organism>
<dbReference type="AlphaFoldDB" id="A0A0D7K414"/>
<reference evidence="1 2" key="1">
    <citation type="submission" date="2014-12" db="EMBL/GenBank/DDBJ databases">
        <title>Isolation of bacteria from lake water.</title>
        <authorList>
            <person name="Sheng K.-Y."/>
            <person name="Chin P.-S."/>
            <person name="Chan K.-G."/>
            <person name="Tan G.S."/>
        </authorList>
    </citation>
    <scope>NUCLEOTIDE SEQUENCE [LARGE SCALE GENOMIC DNA]</scope>
    <source>
        <strain evidence="1 2">KY4</strain>
    </source>
</reference>
<name>A0A0D7K414_9BURK</name>
<proteinExistence type="predicted"/>
<dbReference type="Proteomes" id="UP000032566">
    <property type="component" value="Unassembled WGS sequence"/>
</dbReference>
<accession>A0A0D7K414</accession>
<protein>
    <submittedName>
        <fullName evidence="1">Uncharacterized protein</fullName>
    </submittedName>
</protein>
<gene>
    <name evidence="1" type="ORF">RP29_18395</name>
</gene>
<comment type="caution">
    <text evidence="1">The sequence shown here is derived from an EMBL/GenBank/DDBJ whole genome shotgun (WGS) entry which is preliminary data.</text>
</comment>
<evidence type="ECO:0000313" key="2">
    <source>
        <dbReference type="Proteomes" id="UP000032566"/>
    </source>
</evidence>